<evidence type="ECO:0000256" key="3">
    <source>
        <dbReference type="HAMAP-Rule" id="MF_01537"/>
    </source>
</evidence>
<comment type="similarity">
    <text evidence="3">Belongs to the nucleoside phosphorylase PpnP family.</text>
</comment>
<comment type="catalytic activity">
    <reaction evidence="3">
        <text>guanosine + phosphate = alpha-D-ribose 1-phosphate + guanine</text>
        <dbReference type="Rhea" id="RHEA:13233"/>
        <dbReference type="ChEBI" id="CHEBI:16235"/>
        <dbReference type="ChEBI" id="CHEBI:16750"/>
        <dbReference type="ChEBI" id="CHEBI:43474"/>
        <dbReference type="ChEBI" id="CHEBI:57720"/>
        <dbReference type="EC" id="2.4.2.1"/>
    </reaction>
</comment>
<comment type="function">
    <text evidence="3">Catalyzes the phosphorolysis of diverse nucleosides, yielding D-ribose 1-phosphate and the respective free bases. Can use uridine, adenosine, guanosine, cytidine, thymidine, inosine and xanthosine as substrates. Also catalyzes the reverse reactions.</text>
</comment>
<dbReference type="SUPFAM" id="SSF51182">
    <property type="entry name" value="RmlC-like cupins"/>
    <property type="match status" value="1"/>
</dbReference>
<evidence type="ECO:0000313" key="7">
    <source>
        <dbReference type="Proteomes" id="UP000322315"/>
    </source>
</evidence>
<dbReference type="AlphaFoldDB" id="A0A5M7BDF5"/>
<comment type="catalytic activity">
    <reaction evidence="3">
        <text>adenosine + phosphate = alpha-D-ribose 1-phosphate + adenine</text>
        <dbReference type="Rhea" id="RHEA:27642"/>
        <dbReference type="ChEBI" id="CHEBI:16335"/>
        <dbReference type="ChEBI" id="CHEBI:16708"/>
        <dbReference type="ChEBI" id="CHEBI:43474"/>
        <dbReference type="ChEBI" id="CHEBI:57720"/>
        <dbReference type="EC" id="2.4.2.1"/>
    </reaction>
</comment>
<reference evidence="5 6" key="2">
    <citation type="submission" date="2019-07" db="EMBL/GenBank/DDBJ databases">
        <title>Algibacter marinivivus sp. nov., isolated from the surface of a marine red alga.</title>
        <authorList>
            <person name="Zhong X."/>
            <person name="Xu W."/>
            <person name="Zhang Y."/>
            <person name="Zhang Q."/>
            <person name="Du Z."/>
        </authorList>
    </citation>
    <scope>NUCLEOTIDE SEQUENCE [LARGE SCALE GENOMIC DNA]</scope>
    <source>
        <strain evidence="5 6">RU-4-M-4</strain>
    </source>
</reference>
<comment type="caution">
    <text evidence="4">The sequence shown here is derived from an EMBL/GenBank/DDBJ whole genome shotgun (WGS) entry which is preliminary data.</text>
</comment>
<keyword evidence="6" id="KW-1185">Reference proteome</keyword>
<dbReference type="Pfam" id="PF06865">
    <property type="entry name" value="Ppnp"/>
    <property type="match status" value="1"/>
</dbReference>
<dbReference type="EC" id="2.4.2.2" evidence="3"/>
<dbReference type="Proteomes" id="UP000322315">
    <property type="component" value="Unassembled WGS sequence"/>
</dbReference>
<dbReference type="Gene3D" id="2.60.120.10">
    <property type="entry name" value="Jelly Rolls"/>
    <property type="match status" value="1"/>
</dbReference>
<comment type="catalytic activity">
    <reaction evidence="3">
        <text>inosine + phosphate = alpha-D-ribose 1-phosphate + hypoxanthine</text>
        <dbReference type="Rhea" id="RHEA:27646"/>
        <dbReference type="ChEBI" id="CHEBI:17368"/>
        <dbReference type="ChEBI" id="CHEBI:17596"/>
        <dbReference type="ChEBI" id="CHEBI:43474"/>
        <dbReference type="ChEBI" id="CHEBI:57720"/>
        <dbReference type="EC" id="2.4.2.1"/>
    </reaction>
</comment>
<evidence type="ECO:0000256" key="2">
    <source>
        <dbReference type="ARBA" id="ARBA00022679"/>
    </source>
</evidence>
<dbReference type="InterPro" id="IPR014710">
    <property type="entry name" value="RmlC-like_jellyroll"/>
</dbReference>
<dbReference type="HAMAP" id="MF_01537">
    <property type="entry name" value="Nucleos_phosphorylase_PpnP"/>
    <property type="match status" value="1"/>
</dbReference>
<dbReference type="RefSeq" id="WP_144115019.1">
    <property type="nucleotide sequence ID" value="NZ_JACHGE010000001.1"/>
</dbReference>
<sequence length="93" mass="10369">MISANEYFDGQVKSLGYKSETGNSTVGVMEPGEYEFGTSTHETMIVVEGEMMVKLPGETDWSTYKAGSSYQIEANQKFQVKVANQTAYLCQYK</sequence>
<dbReference type="InterPro" id="IPR009664">
    <property type="entry name" value="Ppnp"/>
</dbReference>
<reference evidence="4 7" key="1">
    <citation type="journal article" date="2015" name="Int. J. Syst. Evol. Microbiol.">
        <title>Algibacter amylolyticus sp. nov., isolated from intertidal sediment.</title>
        <authorList>
            <person name="Zhang D.C."/>
            <person name="Wu J."/>
            <person name="Neuner K."/>
            <person name="Yao J."/>
            <person name="Margesin R."/>
        </authorList>
    </citation>
    <scope>NUCLEOTIDE SEQUENCE [LARGE SCALE GENOMIC DNA]</scope>
    <source>
        <strain evidence="4 7">RU-4-M-4</strain>
    </source>
</reference>
<gene>
    <name evidence="3" type="primary">ppnP</name>
    <name evidence="4" type="ORF">F2B50_02205</name>
    <name evidence="5" type="ORF">FPF71_02205</name>
</gene>
<comment type="catalytic activity">
    <reaction evidence="3">
        <text>cytidine + phosphate = cytosine + alpha-D-ribose 1-phosphate</text>
        <dbReference type="Rhea" id="RHEA:52540"/>
        <dbReference type="ChEBI" id="CHEBI:16040"/>
        <dbReference type="ChEBI" id="CHEBI:17562"/>
        <dbReference type="ChEBI" id="CHEBI:43474"/>
        <dbReference type="ChEBI" id="CHEBI:57720"/>
        <dbReference type="EC" id="2.4.2.2"/>
    </reaction>
</comment>
<evidence type="ECO:0000313" key="4">
    <source>
        <dbReference type="EMBL" id="KAA5827676.1"/>
    </source>
</evidence>
<dbReference type="InterPro" id="IPR011051">
    <property type="entry name" value="RmlC_Cupin_sf"/>
</dbReference>
<evidence type="ECO:0000313" key="6">
    <source>
        <dbReference type="Proteomes" id="UP000315145"/>
    </source>
</evidence>
<comment type="catalytic activity">
    <reaction evidence="3">
        <text>uridine + phosphate = alpha-D-ribose 1-phosphate + uracil</text>
        <dbReference type="Rhea" id="RHEA:24388"/>
        <dbReference type="ChEBI" id="CHEBI:16704"/>
        <dbReference type="ChEBI" id="CHEBI:17568"/>
        <dbReference type="ChEBI" id="CHEBI:43474"/>
        <dbReference type="ChEBI" id="CHEBI:57720"/>
        <dbReference type="EC" id="2.4.2.2"/>
    </reaction>
</comment>
<dbReference type="PANTHER" id="PTHR36540">
    <property type="entry name" value="PYRIMIDINE/PURINE NUCLEOSIDE PHOSPHORYLASE"/>
    <property type="match status" value="1"/>
</dbReference>
<dbReference type="GO" id="GO:0016154">
    <property type="term" value="F:pyrimidine-nucleoside phosphorylase activity"/>
    <property type="evidence" value="ECO:0007669"/>
    <property type="project" value="UniProtKB-UniRule"/>
</dbReference>
<dbReference type="EC" id="2.4.2.1" evidence="3"/>
<dbReference type="OrthoDB" id="9793848at2"/>
<accession>A0A5M7BDF5</accession>
<comment type="catalytic activity">
    <reaction evidence="3">
        <text>a purine D-ribonucleoside + phosphate = a purine nucleobase + alpha-D-ribose 1-phosphate</text>
        <dbReference type="Rhea" id="RHEA:19805"/>
        <dbReference type="ChEBI" id="CHEBI:26386"/>
        <dbReference type="ChEBI" id="CHEBI:43474"/>
        <dbReference type="ChEBI" id="CHEBI:57720"/>
        <dbReference type="ChEBI" id="CHEBI:142355"/>
        <dbReference type="EC" id="2.4.2.1"/>
    </reaction>
</comment>
<keyword evidence="1 3" id="KW-0328">Glycosyltransferase</keyword>
<reference evidence="4" key="3">
    <citation type="submission" date="2019-09" db="EMBL/GenBank/DDBJ databases">
        <authorList>
            <person name="Zhang D.-C."/>
        </authorList>
    </citation>
    <scope>NUCLEOTIDE SEQUENCE</scope>
    <source>
        <strain evidence="4">RU-4-M-4</strain>
    </source>
</reference>
<comment type="catalytic activity">
    <reaction evidence="3">
        <text>thymidine + phosphate = 2-deoxy-alpha-D-ribose 1-phosphate + thymine</text>
        <dbReference type="Rhea" id="RHEA:16037"/>
        <dbReference type="ChEBI" id="CHEBI:17748"/>
        <dbReference type="ChEBI" id="CHEBI:17821"/>
        <dbReference type="ChEBI" id="CHEBI:43474"/>
        <dbReference type="ChEBI" id="CHEBI:57259"/>
        <dbReference type="EC" id="2.4.2.2"/>
    </reaction>
</comment>
<dbReference type="GO" id="GO:0004731">
    <property type="term" value="F:purine-nucleoside phosphorylase activity"/>
    <property type="evidence" value="ECO:0007669"/>
    <property type="project" value="UniProtKB-UniRule"/>
</dbReference>
<proteinExistence type="inferred from homology"/>
<evidence type="ECO:0000256" key="1">
    <source>
        <dbReference type="ARBA" id="ARBA00022676"/>
    </source>
</evidence>
<dbReference type="Proteomes" id="UP000315145">
    <property type="component" value="Unassembled WGS sequence"/>
</dbReference>
<dbReference type="CDD" id="cd20296">
    <property type="entry name" value="cupin_PpnP-like"/>
    <property type="match status" value="1"/>
</dbReference>
<dbReference type="GO" id="GO:0005829">
    <property type="term" value="C:cytosol"/>
    <property type="evidence" value="ECO:0007669"/>
    <property type="project" value="TreeGrafter"/>
</dbReference>
<keyword evidence="2 3" id="KW-0808">Transferase</keyword>
<evidence type="ECO:0000313" key="5">
    <source>
        <dbReference type="EMBL" id="TSJ81921.1"/>
    </source>
</evidence>
<name>A0A5M7BDF5_9FLAO</name>
<comment type="catalytic activity">
    <reaction evidence="3">
        <text>xanthosine + phosphate = alpha-D-ribose 1-phosphate + xanthine</text>
        <dbReference type="Rhea" id="RHEA:27638"/>
        <dbReference type="ChEBI" id="CHEBI:17712"/>
        <dbReference type="ChEBI" id="CHEBI:18107"/>
        <dbReference type="ChEBI" id="CHEBI:43474"/>
        <dbReference type="ChEBI" id="CHEBI:57720"/>
        <dbReference type="EC" id="2.4.2.1"/>
    </reaction>
</comment>
<dbReference type="PANTHER" id="PTHR36540:SF1">
    <property type="entry name" value="PYRIMIDINE_PURINE NUCLEOSIDE PHOSPHORYLASE"/>
    <property type="match status" value="1"/>
</dbReference>
<dbReference type="FunFam" id="2.60.120.10:FF:000016">
    <property type="entry name" value="Pyrimidine/purine nucleoside phosphorylase"/>
    <property type="match status" value="1"/>
</dbReference>
<dbReference type="EMBL" id="VMBF01000001">
    <property type="protein sequence ID" value="TSJ81921.1"/>
    <property type="molecule type" value="Genomic_DNA"/>
</dbReference>
<organism evidence="4 7">
    <name type="scientific">Algibacter amylolyticus</name>
    <dbReference type="NCBI Taxonomy" id="1608400"/>
    <lineage>
        <taxon>Bacteria</taxon>
        <taxon>Pseudomonadati</taxon>
        <taxon>Bacteroidota</taxon>
        <taxon>Flavobacteriia</taxon>
        <taxon>Flavobacteriales</taxon>
        <taxon>Flavobacteriaceae</taxon>
        <taxon>Algibacter</taxon>
    </lineage>
</organism>
<protein>
    <recommendedName>
        <fullName evidence="3">Pyrimidine/purine nucleoside phosphorylase</fullName>
        <ecNumber evidence="3">2.4.2.1</ecNumber>
        <ecNumber evidence="3">2.4.2.2</ecNumber>
    </recommendedName>
    <alternativeName>
        <fullName evidence="3">Adenosine phosphorylase</fullName>
    </alternativeName>
    <alternativeName>
        <fullName evidence="3">Cytidine phosphorylase</fullName>
    </alternativeName>
    <alternativeName>
        <fullName evidence="3">Guanosine phosphorylase</fullName>
    </alternativeName>
    <alternativeName>
        <fullName evidence="3">Inosine phosphorylase</fullName>
    </alternativeName>
    <alternativeName>
        <fullName evidence="3">Thymidine phosphorylase</fullName>
    </alternativeName>
    <alternativeName>
        <fullName evidence="3">Uridine phosphorylase</fullName>
    </alternativeName>
    <alternativeName>
        <fullName evidence="3">Xanthosine phosphorylase</fullName>
    </alternativeName>
</protein>
<dbReference type="EMBL" id="VWRS01000001">
    <property type="protein sequence ID" value="KAA5827676.1"/>
    <property type="molecule type" value="Genomic_DNA"/>
</dbReference>